<dbReference type="EMBL" id="JAGVWD010000021">
    <property type="protein sequence ID" value="MBS3057324.1"/>
    <property type="molecule type" value="Genomic_DNA"/>
</dbReference>
<evidence type="ECO:0000256" key="5">
    <source>
        <dbReference type="ARBA" id="ARBA00023004"/>
    </source>
</evidence>
<dbReference type="PANTHER" id="PTHR36923:SF3">
    <property type="entry name" value="FERREDOXIN"/>
    <property type="match status" value="1"/>
</dbReference>
<evidence type="ECO:0000256" key="6">
    <source>
        <dbReference type="ARBA" id="ARBA00023014"/>
    </source>
</evidence>
<keyword evidence="5 7" id="KW-0408">Iron</keyword>
<dbReference type="PROSITE" id="PS51379">
    <property type="entry name" value="4FE4S_FER_2"/>
    <property type="match status" value="1"/>
</dbReference>
<keyword evidence="6 7" id="KW-0411">Iron-sulfur</keyword>
<feature type="domain" description="4Fe-4S ferredoxin-type" evidence="8">
    <location>
        <begin position="2"/>
        <end position="31"/>
    </location>
</feature>
<dbReference type="InterPro" id="IPR017896">
    <property type="entry name" value="4Fe4S_Fe-S-bd"/>
</dbReference>
<name>A0A8T4KTQ8_9ARCH</name>
<sequence length="62" mass="6397">MAKVIIDKEACIGCGACTTVSDNFVLEGNKAIVKKSTVSGAELKKAKEAVSICPVSAIKVVE</sequence>
<evidence type="ECO:0000313" key="9">
    <source>
        <dbReference type="EMBL" id="MBS3057324.1"/>
    </source>
</evidence>
<evidence type="ECO:0000256" key="1">
    <source>
        <dbReference type="ARBA" id="ARBA00001966"/>
    </source>
</evidence>
<dbReference type="InterPro" id="IPR001080">
    <property type="entry name" value="3Fe4S_ferredoxin"/>
</dbReference>
<evidence type="ECO:0000256" key="7">
    <source>
        <dbReference type="RuleBase" id="RU368020"/>
    </source>
</evidence>
<dbReference type="Pfam" id="PF13370">
    <property type="entry name" value="Fer4_13"/>
    <property type="match status" value="1"/>
</dbReference>
<reference evidence="9" key="1">
    <citation type="submission" date="2021-03" db="EMBL/GenBank/DDBJ databases">
        <authorList>
            <person name="Jaffe A."/>
        </authorList>
    </citation>
    <scope>NUCLEOTIDE SEQUENCE</scope>
    <source>
        <strain evidence="9">RIFCSPHIGHO2_01_FULL_AR10_44_11</strain>
    </source>
</reference>
<evidence type="ECO:0000256" key="4">
    <source>
        <dbReference type="ARBA" id="ARBA00022982"/>
    </source>
</evidence>
<keyword evidence="4 7" id="KW-0249">Electron transport</keyword>
<evidence type="ECO:0000256" key="3">
    <source>
        <dbReference type="ARBA" id="ARBA00022723"/>
    </source>
</evidence>
<accession>A0A8T4KTQ8</accession>
<organism evidence="9 10">
    <name type="scientific">Candidatus Iainarchaeum sp</name>
    <dbReference type="NCBI Taxonomy" id="3101447"/>
    <lineage>
        <taxon>Archaea</taxon>
        <taxon>Candidatus Iainarchaeota</taxon>
        <taxon>Candidatus Iainarchaeia</taxon>
        <taxon>Candidatus Iainarchaeales</taxon>
        <taxon>Candidatus Iainarchaeaceae</taxon>
        <taxon>Candidatus Iainarchaeum</taxon>
    </lineage>
</organism>
<reference evidence="9" key="2">
    <citation type="submission" date="2021-05" db="EMBL/GenBank/DDBJ databases">
        <title>Protein family content uncovers lineage relationships and bacterial pathway maintenance mechanisms in DPANN archaea.</title>
        <authorList>
            <person name="Castelle C.J."/>
            <person name="Meheust R."/>
            <person name="Jaffe A.L."/>
            <person name="Seitz K."/>
            <person name="Gong X."/>
            <person name="Baker B.J."/>
            <person name="Banfield J.F."/>
        </authorList>
    </citation>
    <scope>NUCLEOTIDE SEQUENCE</scope>
    <source>
        <strain evidence="9">RIFCSPHIGHO2_01_FULL_AR10_44_11</strain>
    </source>
</reference>
<protein>
    <recommendedName>
        <fullName evidence="7">Ferredoxin</fullName>
    </recommendedName>
</protein>
<dbReference type="PANTHER" id="PTHR36923">
    <property type="entry name" value="FERREDOXIN"/>
    <property type="match status" value="1"/>
</dbReference>
<comment type="cofactor">
    <cofactor evidence="1">
        <name>[4Fe-4S] cluster</name>
        <dbReference type="ChEBI" id="CHEBI:49883"/>
    </cofactor>
</comment>
<dbReference type="SUPFAM" id="SSF54862">
    <property type="entry name" value="4Fe-4S ferredoxins"/>
    <property type="match status" value="1"/>
</dbReference>
<dbReference type="GO" id="GO:0009055">
    <property type="term" value="F:electron transfer activity"/>
    <property type="evidence" value="ECO:0007669"/>
    <property type="project" value="UniProtKB-UniRule"/>
</dbReference>
<dbReference type="PRINTS" id="PR00352">
    <property type="entry name" value="3FE4SFRDOXIN"/>
</dbReference>
<dbReference type="GO" id="GO:0051536">
    <property type="term" value="F:iron-sulfur cluster binding"/>
    <property type="evidence" value="ECO:0007669"/>
    <property type="project" value="UniProtKB-KW"/>
</dbReference>
<proteinExistence type="predicted"/>
<dbReference type="Gene3D" id="3.30.70.20">
    <property type="match status" value="1"/>
</dbReference>
<evidence type="ECO:0000259" key="8">
    <source>
        <dbReference type="PROSITE" id="PS51379"/>
    </source>
</evidence>
<keyword evidence="3 7" id="KW-0479">Metal-binding</keyword>
<keyword evidence="2 7" id="KW-0813">Transport</keyword>
<gene>
    <name evidence="9" type="ORF">J4415_01725</name>
</gene>
<dbReference type="GO" id="GO:0005506">
    <property type="term" value="F:iron ion binding"/>
    <property type="evidence" value="ECO:0007669"/>
    <property type="project" value="UniProtKB-UniRule"/>
</dbReference>
<dbReference type="Proteomes" id="UP000677687">
    <property type="component" value="Unassembled WGS sequence"/>
</dbReference>
<evidence type="ECO:0000313" key="10">
    <source>
        <dbReference type="Proteomes" id="UP000677687"/>
    </source>
</evidence>
<comment type="caution">
    <text evidence="9">The sequence shown here is derived from an EMBL/GenBank/DDBJ whole genome shotgun (WGS) entry which is preliminary data.</text>
</comment>
<evidence type="ECO:0000256" key="2">
    <source>
        <dbReference type="ARBA" id="ARBA00022448"/>
    </source>
</evidence>
<dbReference type="AlphaFoldDB" id="A0A8T4KTQ8"/>
<dbReference type="InterPro" id="IPR051269">
    <property type="entry name" value="Fe-S_cluster_ET"/>
</dbReference>
<comment type="function">
    <text evidence="7">Ferredoxins are iron-sulfur proteins that transfer electrons in a wide variety of metabolic reactions.</text>
</comment>